<name>A0A1X0NW68_9TRYP</name>
<dbReference type="GeneID" id="39986091"/>
<keyword evidence="3" id="KW-0862">Zinc</keyword>
<evidence type="ECO:0000313" key="5">
    <source>
        <dbReference type="EMBL" id="ORC88360.1"/>
    </source>
</evidence>
<dbReference type="OrthoDB" id="261960at2759"/>
<organism evidence="5 6">
    <name type="scientific">Trypanosoma theileri</name>
    <dbReference type="NCBI Taxonomy" id="67003"/>
    <lineage>
        <taxon>Eukaryota</taxon>
        <taxon>Discoba</taxon>
        <taxon>Euglenozoa</taxon>
        <taxon>Kinetoplastea</taxon>
        <taxon>Metakinetoplastina</taxon>
        <taxon>Trypanosomatida</taxon>
        <taxon>Trypanosomatidae</taxon>
        <taxon>Trypanosoma</taxon>
    </lineage>
</organism>
<dbReference type="InterPro" id="IPR053000">
    <property type="entry name" value="WSS1-like_metalloprotease"/>
</dbReference>
<dbReference type="GO" id="GO:0006281">
    <property type="term" value="P:DNA repair"/>
    <property type="evidence" value="ECO:0007669"/>
    <property type="project" value="TreeGrafter"/>
</dbReference>
<evidence type="ECO:0000313" key="6">
    <source>
        <dbReference type="Proteomes" id="UP000192257"/>
    </source>
</evidence>
<protein>
    <recommendedName>
        <fullName evidence="4">WLM domain-containing protein</fullName>
    </recommendedName>
</protein>
<dbReference type="AlphaFoldDB" id="A0A1X0NW68"/>
<dbReference type="STRING" id="67003.A0A1X0NW68"/>
<dbReference type="RefSeq" id="XP_028882426.1">
    <property type="nucleotide sequence ID" value="XM_029026311.1"/>
</dbReference>
<dbReference type="EMBL" id="NBCO01000017">
    <property type="protein sequence ID" value="ORC88360.1"/>
    <property type="molecule type" value="Genomic_DNA"/>
</dbReference>
<accession>A0A1X0NW68</accession>
<comment type="caution">
    <text evidence="5">The sequence shown here is derived from an EMBL/GenBank/DDBJ whole genome shotgun (WGS) entry which is preliminary data.</text>
</comment>
<dbReference type="InterPro" id="IPR001876">
    <property type="entry name" value="Znf_RanBP2"/>
</dbReference>
<keyword evidence="1" id="KW-0479">Metal-binding</keyword>
<dbReference type="GO" id="GO:0008237">
    <property type="term" value="F:metallopeptidase activity"/>
    <property type="evidence" value="ECO:0007669"/>
    <property type="project" value="TreeGrafter"/>
</dbReference>
<dbReference type="Pfam" id="PF08325">
    <property type="entry name" value="WLM"/>
    <property type="match status" value="2"/>
</dbReference>
<dbReference type="GO" id="GO:0008270">
    <property type="term" value="F:zinc ion binding"/>
    <property type="evidence" value="ECO:0007669"/>
    <property type="project" value="UniProtKB-KW"/>
</dbReference>
<dbReference type="PANTHER" id="PTHR46622:SF1">
    <property type="entry name" value="DNA-DEPENDENT METALLOPROTEASE WSS1"/>
    <property type="match status" value="1"/>
</dbReference>
<gene>
    <name evidence="5" type="ORF">TM35_000172320</name>
</gene>
<dbReference type="GO" id="GO:0005634">
    <property type="term" value="C:nucleus"/>
    <property type="evidence" value="ECO:0007669"/>
    <property type="project" value="TreeGrafter"/>
</dbReference>
<feature type="domain" description="WLM" evidence="4">
    <location>
        <begin position="6"/>
        <end position="183"/>
    </location>
</feature>
<sequence length="547" mass="62070">MARLMDNTIASYSTIGVATTLGWENDECARTYMQQLQIRGHAILSAHRWKIKHLKEFYPRSARLLGLNVNKGDEVCVRFRAPGSKQTFLPFHEVLCTLIHEIAHCKYSRHDKYFWQLYAELAVECERLEFSMTSRIMTEPTNRHPRFIERNRLGELLPTTSSIRSNPVLMRHVLVDEAQRRLEMNQRGERDGCTRDHAPINTNTNNSNVLDEKNWICQRCGNSNTFGITVCDFCSDILGLGENEEGWDCRRCAFHNYCNLQYCEACNCTRRVPPQSSVFRVHKIGVLTEFVDNFSACALLGRLADALDPLLHERQWQVECLSEFYPPTMNVMSQSEVKNTSGSLVVKVRLRSPNISSEMLPTAYVYSAVMHQLAHMMERNHGVLFFRAWLSLLQHGLLSEEAQVVLSMGSDVRSSLSCFTQQLRIFSENNGGDAGSLSQTRPFVYNLLCADCGTAVKRERSLTTAEVIVGTPLNSKKSLRRWMCTRCSFLNQIGGFLFCEMCGASRSLCTPTNGDKLSGSQEEPVIIVDDEVEELRSVNSDDVVVVL</sequence>
<dbReference type="PROSITE" id="PS51397">
    <property type="entry name" value="WLM"/>
    <property type="match status" value="2"/>
</dbReference>
<evidence type="ECO:0000256" key="3">
    <source>
        <dbReference type="ARBA" id="ARBA00022833"/>
    </source>
</evidence>
<dbReference type="PANTHER" id="PTHR46622">
    <property type="entry name" value="DNA-DEPENDENT METALLOPROTEASE WSS1"/>
    <property type="match status" value="1"/>
</dbReference>
<evidence type="ECO:0000256" key="2">
    <source>
        <dbReference type="ARBA" id="ARBA00022771"/>
    </source>
</evidence>
<reference evidence="5 6" key="1">
    <citation type="submission" date="2017-03" db="EMBL/GenBank/DDBJ databases">
        <title>An alternative strategy for trypanosome survival in the mammalian bloodstream revealed through genome and transcriptome analysis of the ubiquitous bovine parasite Trypanosoma (Megatrypanum) theileri.</title>
        <authorList>
            <person name="Kelly S."/>
            <person name="Ivens A."/>
            <person name="Mott A."/>
            <person name="O'Neill E."/>
            <person name="Emms D."/>
            <person name="Macleod O."/>
            <person name="Voorheis P."/>
            <person name="Matthews J."/>
            <person name="Matthews K."/>
            <person name="Carrington M."/>
        </authorList>
    </citation>
    <scope>NUCLEOTIDE SEQUENCE [LARGE SCALE GENOMIC DNA]</scope>
    <source>
        <strain evidence="5">Edinburgh</strain>
    </source>
</reference>
<evidence type="ECO:0000256" key="1">
    <source>
        <dbReference type="ARBA" id="ARBA00022723"/>
    </source>
</evidence>
<dbReference type="PROSITE" id="PS01358">
    <property type="entry name" value="ZF_RANBP2_1"/>
    <property type="match status" value="1"/>
</dbReference>
<dbReference type="InterPro" id="IPR013536">
    <property type="entry name" value="WLM_dom"/>
</dbReference>
<keyword evidence="6" id="KW-1185">Reference proteome</keyword>
<dbReference type="Proteomes" id="UP000192257">
    <property type="component" value="Unassembled WGS sequence"/>
</dbReference>
<evidence type="ECO:0000259" key="4">
    <source>
        <dbReference type="PROSITE" id="PS51397"/>
    </source>
</evidence>
<feature type="domain" description="WLM" evidence="4">
    <location>
        <begin position="272"/>
        <end position="470"/>
    </location>
</feature>
<keyword evidence="2" id="KW-0863">Zinc-finger</keyword>
<dbReference type="VEuPathDB" id="TriTrypDB:TM35_000172320"/>
<proteinExistence type="predicted"/>